<dbReference type="InterPro" id="IPR038269">
    <property type="entry name" value="SCAN_sf"/>
</dbReference>
<feature type="domain" description="SCAN box" evidence="1">
    <location>
        <begin position="28"/>
        <end position="104"/>
    </location>
</feature>
<keyword evidence="3" id="KW-1185">Reference proteome</keyword>
<reference evidence="2" key="1">
    <citation type="submission" date="2025-08" db="UniProtKB">
        <authorList>
            <consortium name="Ensembl"/>
        </authorList>
    </citation>
    <scope>IDENTIFICATION</scope>
</reference>
<protein>
    <recommendedName>
        <fullName evidence="1">SCAN box domain-containing protein</fullName>
    </recommendedName>
</protein>
<proteinExistence type="predicted"/>
<dbReference type="SUPFAM" id="SSF47353">
    <property type="entry name" value="Retrovirus capsid dimerization domain-like"/>
    <property type="match status" value="1"/>
</dbReference>
<dbReference type="Ensembl" id="ENSPKIT00000023785.1">
    <property type="protein sequence ID" value="ENSPKIP00000011833.1"/>
    <property type="gene ID" value="ENSPKIG00000018765.1"/>
</dbReference>
<evidence type="ECO:0000313" key="2">
    <source>
        <dbReference type="Ensembl" id="ENSPKIP00000011833.1"/>
    </source>
</evidence>
<dbReference type="Proteomes" id="UP000261540">
    <property type="component" value="Unplaced"/>
</dbReference>
<organism evidence="2 3">
    <name type="scientific">Paramormyrops kingsleyae</name>
    <dbReference type="NCBI Taxonomy" id="1676925"/>
    <lineage>
        <taxon>Eukaryota</taxon>
        <taxon>Metazoa</taxon>
        <taxon>Chordata</taxon>
        <taxon>Craniata</taxon>
        <taxon>Vertebrata</taxon>
        <taxon>Euteleostomi</taxon>
        <taxon>Actinopterygii</taxon>
        <taxon>Neopterygii</taxon>
        <taxon>Teleostei</taxon>
        <taxon>Osteoglossocephala</taxon>
        <taxon>Osteoglossomorpha</taxon>
        <taxon>Osteoglossiformes</taxon>
        <taxon>Mormyridae</taxon>
        <taxon>Paramormyrops</taxon>
    </lineage>
</organism>
<dbReference type="GeneTree" id="ENSGT01120000272011"/>
<dbReference type="Pfam" id="PF02023">
    <property type="entry name" value="SCAN"/>
    <property type="match status" value="1"/>
</dbReference>
<dbReference type="PROSITE" id="PS50804">
    <property type="entry name" value="SCAN_BOX"/>
    <property type="match status" value="1"/>
</dbReference>
<dbReference type="PANTHER" id="PTHR46888:SF1">
    <property type="entry name" value="RIBONUCLEASE H"/>
    <property type="match status" value="1"/>
</dbReference>
<sequence length="131" mass="15365">MDVQDTRDYDKVKQAILTKFEIDLETYRHRFRSLMVIEGETARELQARLTDLYQKWMCPGEKTKVQIGDAIVLEQFFRMLNPELKVWVKERNPQSSKEAADLAEAFLAARQQKRRAAGYFSQLSHVSRTPL</sequence>
<name>A0A3B3R0B7_9TELE</name>
<accession>A0A3B3R0B7</accession>
<dbReference type="SMART" id="SM00431">
    <property type="entry name" value="SCAN"/>
    <property type="match status" value="1"/>
</dbReference>
<reference evidence="2" key="2">
    <citation type="submission" date="2025-09" db="UniProtKB">
        <authorList>
            <consortium name="Ensembl"/>
        </authorList>
    </citation>
    <scope>IDENTIFICATION</scope>
</reference>
<evidence type="ECO:0000313" key="3">
    <source>
        <dbReference type="Proteomes" id="UP000261540"/>
    </source>
</evidence>
<evidence type="ECO:0000259" key="1">
    <source>
        <dbReference type="PROSITE" id="PS50804"/>
    </source>
</evidence>
<dbReference type="InterPro" id="IPR003309">
    <property type="entry name" value="SCAN_dom"/>
</dbReference>
<dbReference type="PANTHER" id="PTHR46888">
    <property type="entry name" value="ZINC KNUCKLE DOMAINCONTAINING PROTEIN-RELATED"/>
    <property type="match status" value="1"/>
</dbReference>
<dbReference type="Gene3D" id="1.10.4020.10">
    <property type="entry name" value="DNA breaking-rejoining enzymes"/>
    <property type="match status" value="1"/>
</dbReference>
<dbReference type="AlphaFoldDB" id="A0A3B3R0B7"/>